<accession>A0A839F5U6</accession>
<dbReference type="EMBL" id="JACGXL010000002">
    <property type="protein sequence ID" value="MBA8887551.1"/>
    <property type="molecule type" value="Genomic_DNA"/>
</dbReference>
<organism evidence="2 3">
    <name type="scientific">Dokdonella fugitiva</name>
    <dbReference type="NCBI Taxonomy" id="328517"/>
    <lineage>
        <taxon>Bacteria</taxon>
        <taxon>Pseudomonadati</taxon>
        <taxon>Pseudomonadota</taxon>
        <taxon>Gammaproteobacteria</taxon>
        <taxon>Lysobacterales</taxon>
        <taxon>Rhodanobacteraceae</taxon>
        <taxon>Dokdonella</taxon>
    </lineage>
</organism>
<name>A0A839F5U6_9GAMM</name>
<evidence type="ECO:0000256" key="1">
    <source>
        <dbReference type="SAM" id="MobiDB-lite"/>
    </source>
</evidence>
<dbReference type="Proteomes" id="UP000550401">
    <property type="component" value="Unassembled WGS sequence"/>
</dbReference>
<feature type="region of interest" description="Disordered" evidence="1">
    <location>
        <begin position="28"/>
        <end position="61"/>
    </location>
</feature>
<dbReference type="AlphaFoldDB" id="A0A839F5U6"/>
<keyword evidence="3" id="KW-1185">Reference proteome</keyword>
<evidence type="ECO:0000313" key="3">
    <source>
        <dbReference type="Proteomes" id="UP000550401"/>
    </source>
</evidence>
<evidence type="ECO:0000313" key="2">
    <source>
        <dbReference type="EMBL" id="MBA8887551.1"/>
    </source>
</evidence>
<dbReference type="RefSeq" id="WP_182530610.1">
    <property type="nucleotide sequence ID" value="NZ_JACGXL010000002.1"/>
</dbReference>
<protein>
    <submittedName>
        <fullName evidence="2">Uncharacterized protein</fullName>
    </submittedName>
</protein>
<gene>
    <name evidence="2" type="ORF">FHW12_001765</name>
</gene>
<sequence>MPAAAGAAAGAISAEVAMQHFRDALRAKQERVRQGPVYPAPNAYTGRHDTATTGEGDDGDE</sequence>
<proteinExistence type="predicted"/>
<comment type="caution">
    <text evidence="2">The sequence shown here is derived from an EMBL/GenBank/DDBJ whole genome shotgun (WGS) entry which is preliminary data.</text>
</comment>
<reference evidence="2 3" key="1">
    <citation type="submission" date="2020-07" db="EMBL/GenBank/DDBJ databases">
        <title>Genomic Encyclopedia of Type Strains, Phase IV (KMG-V): Genome sequencing to study the core and pangenomes of soil and plant-associated prokaryotes.</title>
        <authorList>
            <person name="Whitman W."/>
        </authorList>
    </citation>
    <scope>NUCLEOTIDE SEQUENCE [LARGE SCALE GENOMIC DNA]</scope>
    <source>
        <strain evidence="2 3">RH2WT43</strain>
    </source>
</reference>